<protein>
    <submittedName>
        <fullName evidence="2">Minor extracellular protease Epr</fullName>
        <ecNumber evidence="2">3.4.21.-</ecNumber>
    </submittedName>
</protein>
<name>A0A645CTG6_9ZZZZ</name>
<keyword evidence="2" id="KW-0645">Protease</keyword>
<proteinExistence type="predicted"/>
<dbReference type="EMBL" id="VSSQ01029902">
    <property type="protein sequence ID" value="MPM80217.1"/>
    <property type="molecule type" value="Genomic_DNA"/>
</dbReference>
<dbReference type="AlphaFoldDB" id="A0A645CTG6"/>
<dbReference type="InterPro" id="IPR000209">
    <property type="entry name" value="Peptidase_S8/S53_dom"/>
</dbReference>
<evidence type="ECO:0000259" key="1">
    <source>
        <dbReference type="Pfam" id="PF00082"/>
    </source>
</evidence>
<gene>
    <name evidence="2" type="primary">epr_2</name>
    <name evidence="2" type="ORF">SDC9_127264</name>
</gene>
<dbReference type="SUPFAM" id="SSF52743">
    <property type="entry name" value="Subtilisin-like"/>
    <property type="match status" value="1"/>
</dbReference>
<dbReference type="GO" id="GO:0006508">
    <property type="term" value="P:proteolysis"/>
    <property type="evidence" value="ECO:0007669"/>
    <property type="project" value="UniProtKB-KW"/>
</dbReference>
<organism evidence="2">
    <name type="scientific">bioreactor metagenome</name>
    <dbReference type="NCBI Taxonomy" id="1076179"/>
    <lineage>
        <taxon>unclassified sequences</taxon>
        <taxon>metagenomes</taxon>
        <taxon>ecological metagenomes</taxon>
    </lineage>
</organism>
<dbReference type="EC" id="3.4.21.-" evidence="2"/>
<dbReference type="PROSITE" id="PS51892">
    <property type="entry name" value="SUBTILASE"/>
    <property type="match status" value="1"/>
</dbReference>
<comment type="caution">
    <text evidence="2">The sequence shown here is derived from an EMBL/GenBank/DDBJ whole genome shotgun (WGS) entry which is preliminary data.</text>
</comment>
<dbReference type="Pfam" id="PF00082">
    <property type="entry name" value="Peptidase_S8"/>
    <property type="match status" value="1"/>
</dbReference>
<accession>A0A645CTG6</accession>
<feature type="domain" description="Peptidase S8/S53" evidence="1">
    <location>
        <begin position="6"/>
        <end position="155"/>
    </location>
</feature>
<dbReference type="GO" id="GO:0004252">
    <property type="term" value="F:serine-type endopeptidase activity"/>
    <property type="evidence" value="ECO:0007669"/>
    <property type="project" value="InterPro"/>
</dbReference>
<sequence>MQGNIERLIYAIKWCIDKEVDIINLSIGTVHSKDKKPLKKIADRAYDKGLIIVAAKSNEDIATYPACFHNVLGIKSDKSDILKEGQFTYNFQSADGIEITACGRHRLVNYLGEEKTTSNWNSYAVPMISAIIADIIGHNGNLPLTKIKEIFLEKAVK</sequence>
<reference evidence="2" key="1">
    <citation type="submission" date="2019-08" db="EMBL/GenBank/DDBJ databases">
        <authorList>
            <person name="Kucharzyk K."/>
            <person name="Murdoch R.W."/>
            <person name="Higgins S."/>
            <person name="Loffler F."/>
        </authorList>
    </citation>
    <scope>NUCLEOTIDE SEQUENCE</scope>
</reference>
<keyword evidence="2" id="KW-0378">Hydrolase</keyword>
<evidence type="ECO:0000313" key="2">
    <source>
        <dbReference type="EMBL" id="MPM80217.1"/>
    </source>
</evidence>
<dbReference type="InterPro" id="IPR036852">
    <property type="entry name" value="Peptidase_S8/S53_dom_sf"/>
</dbReference>
<dbReference type="Gene3D" id="3.40.50.200">
    <property type="entry name" value="Peptidase S8/S53 domain"/>
    <property type="match status" value="1"/>
</dbReference>